<dbReference type="Pfam" id="PF01970">
    <property type="entry name" value="TctA"/>
    <property type="match status" value="1"/>
</dbReference>
<evidence type="ECO:0000313" key="4">
    <source>
        <dbReference type="Proteomes" id="UP000521227"/>
    </source>
</evidence>
<comment type="caution">
    <text evidence="3">The sequence shown here is derived from an EMBL/GenBank/DDBJ whole genome shotgun (WGS) entry which is preliminary data.</text>
</comment>
<feature type="transmembrane region" description="Helical" evidence="1">
    <location>
        <begin position="435"/>
        <end position="452"/>
    </location>
</feature>
<feature type="transmembrane region" description="Helical" evidence="1">
    <location>
        <begin position="388"/>
        <end position="406"/>
    </location>
</feature>
<dbReference type="InterPro" id="IPR002823">
    <property type="entry name" value="DUF112_TM"/>
</dbReference>
<dbReference type="PANTHER" id="PTHR35342:SF5">
    <property type="entry name" value="TRICARBOXYLIC TRANSPORT PROTEIN"/>
    <property type="match status" value="1"/>
</dbReference>
<keyword evidence="1" id="KW-0472">Membrane</keyword>
<feature type="domain" description="DUF112" evidence="2">
    <location>
        <begin position="21"/>
        <end position="439"/>
    </location>
</feature>
<feature type="transmembrane region" description="Helical" evidence="1">
    <location>
        <begin position="317"/>
        <end position="340"/>
    </location>
</feature>
<feature type="transmembrane region" description="Helical" evidence="1">
    <location>
        <begin position="52"/>
        <end position="73"/>
    </location>
</feature>
<evidence type="ECO:0000259" key="2">
    <source>
        <dbReference type="Pfam" id="PF01970"/>
    </source>
</evidence>
<feature type="transmembrane region" description="Helical" evidence="1">
    <location>
        <begin position="464"/>
        <end position="485"/>
    </location>
</feature>
<feature type="transmembrane region" description="Helical" evidence="1">
    <location>
        <begin position="21"/>
        <end position="40"/>
    </location>
</feature>
<accession>A0A840N8P8</accession>
<feature type="transmembrane region" description="Helical" evidence="1">
    <location>
        <begin position="149"/>
        <end position="166"/>
    </location>
</feature>
<evidence type="ECO:0000256" key="1">
    <source>
        <dbReference type="SAM" id="Phobius"/>
    </source>
</evidence>
<dbReference type="AlphaFoldDB" id="A0A840N8P8"/>
<feature type="transmembrane region" description="Helical" evidence="1">
    <location>
        <begin position="412"/>
        <end position="428"/>
    </location>
</feature>
<sequence>MIEALQKLAYGLSLSFEPANLLYALIGSVLGTLVGVLPGLGPVTTIAVLLPVTYHAGTPLGAIIMLASIYYGAMYGGSTTSILLKVPGEAASVVTCIDGYEMAKKGRAGPALAIAAIGSFIAGTLAVCALALVGPAFAKFAVSFGPPEYFALALFGLALSATLSGGSPIRGMCMVFAGLLLGLVGVDTVTGVERYTFGVMAISDGIDLVPMLMGLFGLGEILHNLDNRDGSSLVASKVGRLFPSREDWKESTGPIFRGSFIGFLVGLIPGGGAILASLISYTLEKKISKTPEKFGHGAIAGVAGPESANNSAATASFVPLLTLGLPGNAVTAVLFAGLLIQNVQPGPLMLVKSPDVFWGVIASMYVGNIMLLILNLPLVGLWVQLLRVPSWILSPAILLIAIFGTYSLRGNFADVGTLMIFGAIGYLLRKARLDAGPLIMAFILANILDTSLRQSLLMGDGSMAIVFSRPISAVILAAAAIVVGAQAYKYFRGERTLGEPESVT</sequence>
<name>A0A840N8P8_9BRAD</name>
<keyword evidence="1" id="KW-0812">Transmembrane</keyword>
<reference evidence="3 4" key="1">
    <citation type="submission" date="2020-08" db="EMBL/GenBank/DDBJ databases">
        <title>Genomic Encyclopedia of Type Strains, Phase IV (KMG-IV): sequencing the most valuable type-strain genomes for metagenomic binning, comparative biology and taxonomic classification.</title>
        <authorList>
            <person name="Goeker M."/>
        </authorList>
    </citation>
    <scope>NUCLEOTIDE SEQUENCE [LARGE SCALE GENOMIC DNA]</scope>
    <source>
        <strain evidence="3 4">DSM 17498</strain>
    </source>
</reference>
<protein>
    <submittedName>
        <fullName evidence="3">Putative tricarboxylic transport membrane protein</fullName>
    </submittedName>
</protein>
<feature type="transmembrane region" description="Helical" evidence="1">
    <location>
        <begin position="356"/>
        <end position="376"/>
    </location>
</feature>
<proteinExistence type="predicted"/>
<organism evidence="3 4">
    <name type="scientific">Afipia massiliensis</name>
    <dbReference type="NCBI Taxonomy" id="211460"/>
    <lineage>
        <taxon>Bacteria</taxon>
        <taxon>Pseudomonadati</taxon>
        <taxon>Pseudomonadota</taxon>
        <taxon>Alphaproteobacteria</taxon>
        <taxon>Hyphomicrobiales</taxon>
        <taxon>Nitrobacteraceae</taxon>
        <taxon>Afipia</taxon>
    </lineage>
</organism>
<evidence type="ECO:0000313" key="3">
    <source>
        <dbReference type="EMBL" id="MBB5055192.1"/>
    </source>
</evidence>
<gene>
    <name evidence="3" type="ORF">HNQ36_005203</name>
</gene>
<feature type="transmembrane region" description="Helical" evidence="1">
    <location>
        <begin position="173"/>
        <end position="192"/>
    </location>
</feature>
<keyword evidence="1" id="KW-1133">Transmembrane helix</keyword>
<dbReference type="EMBL" id="JACHIJ010000012">
    <property type="protein sequence ID" value="MBB5055192.1"/>
    <property type="molecule type" value="Genomic_DNA"/>
</dbReference>
<feature type="transmembrane region" description="Helical" evidence="1">
    <location>
        <begin position="111"/>
        <end position="137"/>
    </location>
</feature>
<dbReference type="PANTHER" id="PTHR35342">
    <property type="entry name" value="TRICARBOXYLIC TRANSPORT PROTEIN"/>
    <property type="match status" value="1"/>
</dbReference>
<feature type="transmembrane region" description="Helical" evidence="1">
    <location>
        <begin position="260"/>
        <end position="283"/>
    </location>
</feature>
<dbReference type="Proteomes" id="UP000521227">
    <property type="component" value="Unassembled WGS sequence"/>
</dbReference>